<dbReference type="EMBL" id="SNXY01000009">
    <property type="protein sequence ID" value="TDP83520.1"/>
    <property type="molecule type" value="Genomic_DNA"/>
</dbReference>
<dbReference type="SUPFAM" id="SSF53807">
    <property type="entry name" value="Helical backbone' metal receptor"/>
    <property type="match status" value="1"/>
</dbReference>
<dbReference type="PANTHER" id="PTHR30535">
    <property type="entry name" value="VITAMIN B12-BINDING PROTEIN"/>
    <property type="match status" value="1"/>
</dbReference>
<evidence type="ECO:0000313" key="3">
    <source>
        <dbReference type="EMBL" id="TDP83520.1"/>
    </source>
</evidence>
<keyword evidence="4" id="KW-1185">Reference proteome</keyword>
<name>A0A4R6RBL1_9HYPH</name>
<evidence type="ECO:0000259" key="2">
    <source>
        <dbReference type="PROSITE" id="PS50983"/>
    </source>
</evidence>
<organism evidence="3 4">
    <name type="scientific">Oharaeibacter diazotrophicus</name>
    <dbReference type="NCBI Taxonomy" id="1920512"/>
    <lineage>
        <taxon>Bacteria</taxon>
        <taxon>Pseudomonadati</taxon>
        <taxon>Pseudomonadota</taxon>
        <taxon>Alphaproteobacteria</taxon>
        <taxon>Hyphomicrobiales</taxon>
        <taxon>Pleomorphomonadaceae</taxon>
        <taxon>Oharaeibacter</taxon>
    </lineage>
</organism>
<dbReference type="Pfam" id="PF01497">
    <property type="entry name" value="Peripla_BP_2"/>
    <property type="match status" value="1"/>
</dbReference>
<accession>A0A4R6RBL1</accession>
<dbReference type="Gene3D" id="3.40.50.1980">
    <property type="entry name" value="Nitrogenase molybdenum iron protein domain"/>
    <property type="match status" value="2"/>
</dbReference>
<dbReference type="Proteomes" id="UP000294547">
    <property type="component" value="Unassembled WGS sequence"/>
</dbReference>
<feature type="domain" description="Fe/B12 periplasmic-binding" evidence="2">
    <location>
        <begin position="30"/>
        <end position="283"/>
    </location>
</feature>
<comment type="caution">
    <text evidence="3">The sequence shown here is derived from an EMBL/GenBank/DDBJ whole genome shotgun (WGS) entry which is preliminary data.</text>
</comment>
<feature type="chain" id="PRO_5020186307" evidence="1">
    <location>
        <begin position="28"/>
        <end position="293"/>
    </location>
</feature>
<dbReference type="PANTHER" id="PTHR30535:SF4">
    <property type="entry name" value="HEMIN-BINDING PERIPLASMIC PROTEIN HMUT"/>
    <property type="match status" value="1"/>
</dbReference>
<dbReference type="OrthoDB" id="9797736at2"/>
<dbReference type="RefSeq" id="WP_126538535.1">
    <property type="nucleotide sequence ID" value="NZ_BSPM01000009.1"/>
</dbReference>
<proteinExistence type="predicted"/>
<evidence type="ECO:0000256" key="1">
    <source>
        <dbReference type="SAM" id="SignalP"/>
    </source>
</evidence>
<keyword evidence="1" id="KW-0732">Signal</keyword>
<dbReference type="PROSITE" id="PS50983">
    <property type="entry name" value="FE_B12_PBP"/>
    <property type="match status" value="1"/>
</dbReference>
<reference evidence="3 4" key="1">
    <citation type="submission" date="2019-03" db="EMBL/GenBank/DDBJ databases">
        <title>Genomic Encyclopedia of Type Strains, Phase IV (KMG-IV): sequencing the most valuable type-strain genomes for metagenomic binning, comparative biology and taxonomic classification.</title>
        <authorList>
            <person name="Goeker M."/>
        </authorList>
    </citation>
    <scope>NUCLEOTIDE SEQUENCE [LARGE SCALE GENOMIC DNA]</scope>
    <source>
        <strain evidence="3 4">DSM 102969</strain>
    </source>
</reference>
<dbReference type="InterPro" id="IPR050902">
    <property type="entry name" value="ABC_Transporter_SBP"/>
</dbReference>
<evidence type="ECO:0000313" key="4">
    <source>
        <dbReference type="Proteomes" id="UP000294547"/>
    </source>
</evidence>
<sequence length="293" mass="29291">MPPRPFRAPARAAALALAVVAALPAAAAERIVSIGGAVTEIAFALGAADRVVAVDSTSTFPAEADGRPDVGYMRQLAAEGVLSVAPDLVLLQAGSGPPDALAVIRAAVKVADVPETPSAAGIGDKIRAVGTALGKSAEAEALAADVAARFAALEREVSAFGERRRVLFVLSMSGGRIVAGGRDTTADAAIRLAGGINAADGFSGFKPMVDEAVIAAAPDVVVVMNRGDHALAPDDVFALPAFASTPAAAGKALIAMDGLYLLGFGPREPEAVRDLAAALYPGRIAPATATVAP</sequence>
<gene>
    <name evidence="3" type="ORF">EDD54_3482</name>
</gene>
<dbReference type="InterPro" id="IPR002491">
    <property type="entry name" value="ABC_transptr_periplasmic_BD"/>
</dbReference>
<protein>
    <submittedName>
        <fullName evidence="3">Iron complex transport system substrate-binding protein</fullName>
    </submittedName>
</protein>
<feature type="signal peptide" evidence="1">
    <location>
        <begin position="1"/>
        <end position="27"/>
    </location>
</feature>
<dbReference type="AlphaFoldDB" id="A0A4R6RBL1"/>